<evidence type="ECO:0000256" key="14">
    <source>
        <dbReference type="PIRSR" id="PIRSR605478-3"/>
    </source>
</evidence>
<feature type="binding site" evidence="14">
    <location>
        <begin position="126"/>
        <end position="128"/>
    </location>
    <ligand>
        <name>thiamine diphosphate</name>
        <dbReference type="ChEBI" id="CHEBI:58937"/>
    </ligand>
</feature>
<feature type="binding site" evidence="14">
    <location>
        <position position="273"/>
    </location>
    <ligand>
        <name>thiamine diphosphate</name>
        <dbReference type="ChEBI" id="CHEBI:58937"/>
    </ligand>
</feature>
<comment type="cofactor">
    <cofactor evidence="1">
        <name>Ca(2+)</name>
        <dbReference type="ChEBI" id="CHEBI:29108"/>
    </cofactor>
</comment>
<dbReference type="InterPro" id="IPR055152">
    <property type="entry name" value="Transketolase-like_C_2"/>
</dbReference>
<name>A0A561PWN5_9BACT</name>
<dbReference type="GO" id="GO:0046872">
    <property type="term" value="F:metal ion binding"/>
    <property type="evidence" value="ECO:0007669"/>
    <property type="project" value="UniProtKB-KW"/>
</dbReference>
<keyword evidence="20" id="KW-1185">Reference proteome</keyword>
<dbReference type="AlphaFoldDB" id="A0A561PWN5"/>
<evidence type="ECO:0000256" key="16">
    <source>
        <dbReference type="PIRSR" id="PIRSR605478-5"/>
    </source>
</evidence>
<comment type="cofactor">
    <cofactor evidence="17">
        <name>Mg(2+)</name>
        <dbReference type="ChEBI" id="CHEBI:18420"/>
    </cofactor>
    <cofactor evidence="17">
        <name>Ca(2+)</name>
        <dbReference type="ChEBI" id="CHEBI:29108"/>
    </cofactor>
    <cofactor evidence="17">
        <name>Mn(2+)</name>
        <dbReference type="ChEBI" id="CHEBI:29035"/>
    </cofactor>
    <cofactor evidence="17">
        <name>Co(2+)</name>
        <dbReference type="ChEBI" id="CHEBI:48828"/>
    </cofactor>
    <text evidence="17">Binds 1 Mg(2+) ion per subunit. Can also utilize other divalent metal cations, such as Ca(2+), Mn(2+) and Co(2+).</text>
</comment>
<dbReference type="FunFam" id="3.40.50.970:FF:000004">
    <property type="entry name" value="Transketolase"/>
    <property type="match status" value="1"/>
</dbReference>
<evidence type="ECO:0000256" key="7">
    <source>
        <dbReference type="ARBA" id="ARBA00022723"/>
    </source>
</evidence>
<dbReference type="InterPro" id="IPR049557">
    <property type="entry name" value="Transketolase_CS"/>
</dbReference>
<dbReference type="InterPro" id="IPR033247">
    <property type="entry name" value="Transketolase_fam"/>
</dbReference>
<evidence type="ECO:0000256" key="5">
    <source>
        <dbReference type="ARBA" id="ARBA00013152"/>
    </source>
</evidence>
<dbReference type="SMART" id="SM00861">
    <property type="entry name" value="Transket_pyr"/>
    <property type="match status" value="1"/>
</dbReference>
<evidence type="ECO:0000313" key="20">
    <source>
        <dbReference type="Proteomes" id="UP000320811"/>
    </source>
</evidence>
<dbReference type="GO" id="GO:0004802">
    <property type="term" value="F:transketolase activity"/>
    <property type="evidence" value="ECO:0007669"/>
    <property type="project" value="UniProtKB-UniRule"/>
</dbReference>
<feature type="binding site" evidence="13">
    <location>
        <position position="38"/>
    </location>
    <ligand>
        <name>substrate</name>
    </ligand>
</feature>
<evidence type="ECO:0000256" key="4">
    <source>
        <dbReference type="ARBA" id="ARBA00011738"/>
    </source>
</evidence>
<dbReference type="InterPro" id="IPR005474">
    <property type="entry name" value="Transketolase_N"/>
</dbReference>
<dbReference type="InterPro" id="IPR020826">
    <property type="entry name" value="Transketolase_BS"/>
</dbReference>
<reference evidence="19 20" key="1">
    <citation type="submission" date="2019-06" db="EMBL/GenBank/DDBJ databases">
        <title>Sorghum-associated microbial communities from plants grown in Nebraska, USA.</title>
        <authorList>
            <person name="Schachtman D."/>
        </authorList>
    </citation>
    <scope>NUCLEOTIDE SEQUENCE [LARGE SCALE GENOMIC DNA]</scope>
    <source>
        <strain evidence="19 20">1209</strain>
    </source>
</reference>
<dbReference type="InterPro" id="IPR009014">
    <property type="entry name" value="Transketo_C/PFOR_II"/>
</dbReference>
<feature type="binding site" evidence="15">
    <location>
        <position position="197"/>
    </location>
    <ligand>
        <name>Mg(2+)</name>
        <dbReference type="ChEBI" id="CHEBI:18420"/>
    </ligand>
</feature>
<dbReference type="InterPro" id="IPR005478">
    <property type="entry name" value="Transketolase_bac-like"/>
</dbReference>
<feature type="binding site" evidence="13">
    <location>
        <position position="368"/>
    </location>
    <ligand>
        <name>substrate</name>
    </ligand>
</feature>
<evidence type="ECO:0000259" key="18">
    <source>
        <dbReference type="SMART" id="SM00861"/>
    </source>
</evidence>
<feature type="binding site" evidence="13">
    <location>
        <position position="487"/>
    </location>
    <ligand>
        <name>substrate</name>
    </ligand>
</feature>
<keyword evidence="17" id="KW-0106">Calcium</keyword>
<dbReference type="EC" id="2.2.1.1" evidence="5 11"/>
<feature type="binding site" evidence="14">
    <location>
        <position position="78"/>
    </location>
    <ligand>
        <name>thiamine diphosphate</name>
        <dbReference type="ChEBI" id="CHEBI:58937"/>
    </ligand>
</feature>
<keyword evidence="9 14" id="KW-0786">Thiamine pyrophosphate</keyword>
<evidence type="ECO:0000256" key="3">
    <source>
        <dbReference type="ARBA" id="ARBA00007131"/>
    </source>
</evidence>
<dbReference type="Proteomes" id="UP000320811">
    <property type="component" value="Unassembled WGS sequence"/>
</dbReference>
<gene>
    <name evidence="19" type="ORF">FHW36_102291</name>
</gene>
<dbReference type="PROSITE" id="PS00802">
    <property type="entry name" value="TRANSKETOLASE_2"/>
    <property type="match status" value="1"/>
</dbReference>
<evidence type="ECO:0000256" key="1">
    <source>
        <dbReference type="ARBA" id="ARBA00001913"/>
    </source>
</evidence>
<dbReference type="Gene3D" id="3.40.50.920">
    <property type="match status" value="1"/>
</dbReference>
<evidence type="ECO:0000256" key="6">
    <source>
        <dbReference type="ARBA" id="ARBA00022679"/>
    </source>
</evidence>
<dbReference type="FunFam" id="3.40.50.920:FF:000003">
    <property type="entry name" value="Transketolase"/>
    <property type="match status" value="1"/>
</dbReference>
<protein>
    <recommendedName>
        <fullName evidence="5 11">Transketolase</fullName>
        <ecNumber evidence="5 11">2.2.1.1</ecNumber>
    </recommendedName>
</protein>
<comment type="cofactor">
    <cofactor evidence="14">
        <name>thiamine diphosphate</name>
        <dbReference type="ChEBI" id="CHEBI:58937"/>
    </cofactor>
    <text evidence="14">Binds 1 thiamine pyrophosphate per subunit. During the reaction, the substrate forms a covalent intermediate with the cofactor.</text>
</comment>
<feature type="binding site" evidence="15">
    <location>
        <position position="199"/>
    </location>
    <ligand>
        <name>Mg(2+)</name>
        <dbReference type="ChEBI" id="CHEBI:18420"/>
    </ligand>
</feature>
<dbReference type="InterPro" id="IPR029061">
    <property type="entry name" value="THDP-binding"/>
</dbReference>
<feature type="binding site" evidence="14">
    <location>
        <position position="197"/>
    </location>
    <ligand>
        <name>thiamine diphosphate</name>
        <dbReference type="ChEBI" id="CHEBI:58937"/>
    </ligand>
</feature>
<evidence type="ECO:0000256" key="11">
    <source>
        <dbReference type="NCBIfam" id="TIGR00232"/>
    </source>
</evidence>
<evidence type="ECO:0000256" key="13">
    <source>
        <dbReference type="PIRSR" id="PIRSR605478-2"/>
    </source>
</evidence>
<keyword evidence="7 15" id="KW-0479">Metal-binding</keyword>
<feature type="binding site" evidence="13">
    <location>
        <position position="273"/>
    </location>
    <ligand>
        <name>substrate</name>
    </ligand>
</feature>
<comment type="subunit">
    <text evidence="4 17">Homodimer.</text>
</comment>
<dbReference type="NCBIfam" id="TIGR00232">
    <property type="entry name" value="tktlase_bact"/>
    <property type="match status" value="1"/>
</dbReference>
<proteinExistence type="inferred from homology"/>
<organism evidence="19 20">
    <name type="scientific">Chitinophaga polysaccharea</name>
    <dbReference type="NCBI Taxonomy" id="1293035"/>
    <lineage>
        <taxon>Bacteria</taxon>
        <taxon>Pseudomonadati</taxon>
        <taxon>Bacteroidota</taxon>
        <taxon>Chitinophagia</taxon>
        <taxon>Chitinophagales</taxon>
        <taxon>Chitinophagaceae</taxon>
        <taxon>Chitinophaga</taxon>
    </lineage>
</organism>
<feature type="binding site" evidence="14">
    <location>
        <position position="463"/>
    </location>
    <ligand>
        <name>thiamine diphosphate</name>
        <dbReference type="ChEBI" id="CHEBI:58937"/>
    </ligand>
</feature>
<evidence type="ECO:0000256" key="2">
    <source>
        <dbReference type="ARBA" id="ARBA00001941"/>
    </source>
</evidence>
<comment type="caution">
    <text evidence="19">The sequence shown here is derived from an EMBL/GenBank/DDBJ whole genome shotgun (WGS) entry which is preliminary data.</text>
</comment>
<dbReference type="GO" id="GO:0005829">
    <property type="term" value="C:cytosol"/>
    <property type="evidence" value="ECO:0007669"/>
    <property type="project" value="TreeGrafter"/>
</dbReference>
<feature type="site" description="Important for catalytic activity" evidence="16">
    <location>
        <position position="38"/>
    </location>
</feature>
<dbReference type="Pfam" id="PF00456">
    <property type="entry name" value="Transketolase_N"/>
    <property type="match status" value="1"/>
</dbReference>
<dbReference type="OrthoDB" id="8732661at2"/>
<feature type="active site" description="Proton donor" evidence="12">
    <location>
        <position position="437"/>
    </location>
</feature>
<dbReference type="PROSITE" id="PS00801">
    <property type="entry name" value="TRANSKETOLASE_1"/>
    <property type="match status" value="1"/>
</dbReference>
<feature type="site" description="Important for catalytic activity" evidence="16">
    <location>
        <position position="273"/>
    </location>
</feature>
<evidence type="ECO:0000256" key="10">
    <source>
        <dbReference type="ARBA" id="ARBA00049473"/>
    </source>
</evidence>
<comment type="cofactor">
    <cofactor evidence="2">
        <name>Co(2+)</name>
        <dbReference type="ChEBI" id="CHEBI:48828"/>
    </cofactor>
</comment>
<feature type="binding site" evidence="13">
    <location>
        <position position="395"/>
    </location>
    <ligand>
        <name>substrate</name>
    </ligand>
</feature>
<dbReference type="SUPFAM" id="SSF52922">
    <property type="entry name" value="TK C-terminal domain-like"/>
    <property type="match status" value="1"/>
</dbReference>
<feature type="domain" description="Transketolase-like pyrimidine-binding" evidence="18">
    <location>
        <begin position="365"/>
        <end position="551"/>
    </location>
</feature>
<evidence type="ECO:0000256" key="17">
    <source>
        <dbReference type="RuleBase" id="RU004996"/>
    </source>
</evidence>
<keyword evidence="6 17" id="KW-0808">Transferase</keyword>
<accession>A0A561PWN5</accession>
<feature type="binding site" evidence="14">
    <location>
        <position position="168"/>
    </location>
    <ligand>
        <name>thiamine diphosphate</name>
        <dbReference type="ChEBI" id="CHEBI:58937"/>
    </ligand>
</feature>
<dbReference type="GO" id="GO:0009052">
    <property type="term" value="P:pentose-phosphate shunt, non-oxidative branch"/>
    <property type="evidence" value="ECO:0007669"/>
    <property type="project" value="UniProtKB-ARBA"/>
</dbReference>
<dbReference type="EMBL" id="VIWO01000002">
    <property type="protein sequence ID" value="TWF42531.1"/>
    <property type="molecule type" value="Genomic_DNA"/>
</dbReference>
<dbReference type="PANTHER" id="PTHR43522">
    <property type="entry name" value="TRANSKETOLASE"/>
    <property type="match status" value="1"/>
</dbReference>
<evidence type="ECO:0000256" key="9">
    <source>
        <dbReference type="ARBA" id="ARBA00023052"/>
    </source>
</evidence>
<dbReference type="Gene3D" id="3.40.50.970">
    <property type="match status" value="2"/>
</dbReference>
<dbReference type="Pfam" id="PF22613">
    <property type="entry name" value="Transketolase_C_1"/>
    <property type="match status" value="1"/>
</dbReference>
<evidence type="ECO:0000256" key="12">
    <source>
        <dbReference type="PIRSR" id="PIRSR605478-1"/>
    </source>
</evidence>
<evidence type="ECO:0000313" key="19">
    <source>
        <dbReference type="EMBL" id="TWF42531.1"/>
    </source>
</evidence>
<dbReference type="CDD" id="cd02012">
    <property type="entry name" value="TPP_TK"/>
    <property type="match status" value="1"/>
</dbReference>
<feature type="binding site" evidence="13">
    <location>
        <position position="546"/>
    </location>
    <ligand>
        <name>substrate</name>
    </ligand>
</feature>
<comment type="function">
    <text evidence="17">Catalyzes the transfer of a two-carbon ketol group from a ketose donor to an aldose acceptor, via a covalent intermediate with the cofactor thiamine pyrophosphate.</text>
</comment>
<evidence type="ECO:0000256" key="15">
    <source>
        <dbReference type="PIRSR" id="PIRSR605478-4"/>
    </source>
</evidence>
<evidence type="ECO:0000256" key="8">
    <source>
        <dbReference type="ARBA" id="ARBA00022842"/>
    </source>
</evidence>
<feature type="binding site" evidence="13">
    <location>
        <position position="495"/>
    </location>
    <ligand>
        <name>substrate</name>
    </ligand>
</feature>
<sequence>MGTTDTSLIQSAAALDTLCINTIRFLSVDAVQKADSGHPGLPLGAAPMAYVLWTRFLRHSPDDPLWFNRDRFVLSAGHGSALLYSLLHLTGYDLPMEELKQFRQWGSKTPGHPERGLTPGVEVTTGPLGQGFANGVGIAMAEAYLGARYNKPGNAVVDHYTYALVSDGDLMEGVASEAASLAGHLRLGKLIYLYDDNRITLASATPVTFTENHAQRFASYGWHVQQVADGNDLEAIDQAIRAAQAETERPSIILVRTHIGYGSPNKQDTCAAHGSPLGEDEVKRTKENLGWPVSPDFLVPPEALQHFRVAVDDGKRWADKWEEQMAVYAQQYPELAHELRELIHDVLPKDWDKDIQPFAADPKGLATRAASGKVMQAFFHHLPGFIGGSADLNTSTNTELKDAGNFESPLMKDGDLQGAAGGEWSYAGRNIQYGVREHAMGAISNGMAAHGGILPYCATFLTFSDYMRPSIRLAALSELKVVYVFTHDSIAMGEDGPTHQPVELLAALRAIPDLVVIRPADANETLNAWQMAIQLPQRPVALILSRQAVPTIDRNKYAAANGLRFGAYILADAPDGKPDLILIATGAEVGLALAAQEKLQASHIGVRVVSMPSWELFEAQTPAYRDQVLPPAVTARVSIESGISQGWERYTGTAGIQVAMNRFGASAPGPVLLREFGFTADNICERALALLKK</sequence>
<keyword evidence="8 15" id="KW-0460">Magnesium</keyword>
<comment type="cofactor">
    <cofactor evidence="15">
        <name>Mg(2+)</name>
        <dbReference type="ChEBI" id="CHEBI:18420"/>
    </cofactor>
    <text evidence="15">Binds 1 Mg(2+) ion per subunit. Can also utilize other divalent metal cations, such as Ca(2+), Mn(2+) and Co(2+).</text>
</comment>
<comment type="similarity">
    <text evidence="3 17">Belongs to the transketolase family.</text>
</comment>
<dbReference type="SUPFAM" id="SSF52518">
    <property type="entry name" value="Thiamin diphosphate-binding fold (THDP-binding)"/>
    <property type="match status" value="2"/>
</dbReference>
<feature type="binding site" evidence="13">
    <location>
        <position position="499"/>
    </location>
    <ligand>
        <name>substrate</name>
    </ligand>
</feature>
<dbReference type="Pfam" id="PF02779">
    <property type="entry name" value="Transket_pyr"/>
    <property type="match status" value="1"/>
</dbReference>
<dbReference type="CDD" id="cd07033">
    <property type="entry name" value="TPP_PYR_DXS_TK_like"/>
    <property type="match status" value="1"/>
</dbReference>
<dbReference type="FunFam" id="3.40.50.970:FF:000003">
    <property type="entry name" value="Transketolase"/>
    <property type="match status" value="1"/>
</dbReference>
<dbReference type="InterPro" id="IPR005475">
    <property type="entry name" value="Transketolase-like_Pyr-bd"/>
</dbReference>
<dbReference type="RefSeq" id="WP_145666214.1">
    <property type="nucleotide sequence ID" value="NZ_VIWO01000002.1"/>
</dbReference>
<comment type="catalytic activity">
    <reaction evidence="10 17">
        <text>D-sedoheptulose 7-phosphate + D-glyceraldehyde 3-phosphate = aldehydo-D-ribose 5-phosphate + D-xylulose 5-phosphate</text>
        <dbReference type="Rhea" id="RHEA:10508"/>
        <dbReference type="ChEBI" id="CHEBI:57483"/>
        <dbReference type="ChEBI" id="CHEBI:57737"/>
        <dbReference type="ChEBI" id="CHEBI:58273"/>
        <dbReference type="ChEBI" id="CHEBI:59776"/>
        <dbReference type="EC" id="2.2.1.1"/>
    </reaction>
</comment>
<feature type="binding site" evidence="15">
    <location>
        <position position="167"/>
    </location>
    <ligand>
        <name>Mg(2+)</name>
        <dbReference type="ChEBI" id="CHEBI:18420"/>
    </ligand>
</feature>
<dbReference type="PANTHER" id="PTHR43522:SF2">
    <property type="entry name" value="TRANSKETOLASE 1-RELATED"/>
    <property type="match status" value="1"/>
</dbReference>